<dbReference type="EMBL" id="AP018248">
    <property type="protein sequence ID" value="BAZ01933.1"/>
    <property type="molecule type" value="Genomic_DNA"/>
</dbReference>
<proteinExistence type="predicted"/>
<dbReference type="Proteomes" id="UP000218785">
    <property type="component" value="Chromosome"/>
</dbReference>
<reference evidence="1 2" key="1">
    <citation type="submission" date="2017-06" db="EMBL/GenBank/DDBJ databases">
        <title>Genome sequencing of cyanobaciteial culture collection at National Institute for Environmental Studies (NIES).</title>
        <authorList>
            <person name="Hirose Y."/>
            <person name="Shimura Y."/>
            <person name="Fujisawa T."/>
            <person name="Nakamura Y."/>
            <person name="Kawachi M."/>
        </authorList>
    </citation>
    <scope>NUCLEOTIDE SEQUENCE [LARGE SCALE GENOMIC DNA]</scope>
    <source>
        <strain evidence="1 2">NIES-37</strain>
    </source>
</reference>
<dbReference type="KEGG" id="ttq:NIES37_59400"/>
<organism evidence="1 2">
    <name type="scientific">Tolypothrix tenuis PCC 7101</name>
    <dbReference type="NCBI Taxonomy" id="231146"/>
    <lineage>
        <taxon>Bacteria</taxon>
        <taxon>Bacillati</taxon>
        <taxon>Cyanobacteriota</taxon>
        <taxon>Cyanophyceae</taxon>
        <taxon>Nostocales</taxon>
        <taxon>Tolypothrichaceae</taxon>
        <taxon>Tolypothrix</taxon>
    </lineage>
</organism>
<evidence type="ECO:0000313" key="1">
    <source>
        <dbReference type="EMBL" id="BAZ01933.1"/>
    </source>
</evidence>
<name>A0A1Z4N890_9CYAN</name>
<keyword evidence="2" id="KW-1185">Reference proteome</keyword>
<accession>A0A1Z4N890</accession>
<gene>
    <name evidence="1" type="ORF">NIES37_59400</name>
</gene>
<dbReference type="AlphaFoldDB" id="A0A1Z4N890"/>
<dbReference type="RefSeq" id="WP_096584258.1">
    <property type="nucleotide sequence ID" value="NZ_CAWNJS010000001.1"/>
</dbReference>
<protein>
    <submittedName>
        <fullName evidence="1">Uncharacterized protein</fullName>
    </submittedName>
</protein>
<evidence type="ECO:0000313" key="2">
    <source>
        <dbReference type="Proteomes" id="UP000218785"/>
    </source>
</evidence>
<sequence length="343" mass="39798">MQPHTIEQWFPIEQQRKYVNLLQGRIGITRRRAEYFVKLWAYLLVKQQQELGKRLQQPLTELDLPVGFIPCTHREAQEVFYGEQERGSDRSAGMMLDKLVALGLIEKDFDGSTTCIRIRSLISNQQDSTLAPDEIQLIPDYFNPRTDAIPVATFLARNYNWMNKKATALPHRIARIIRGWAEQYPTGMRVLRRSDTQDAVGFYVLYPVAPQSEANFFIPARHSLHLSATWEHDPFQIANVGDRNCTSVFVRSWQIDMPYKQLNTASEFLQDVQKIFVQMQADFPELCDIYCVAIHPNDEELLSSLGFQKTNSDPQIYLNWMYLPLDKYLSLDIDQAIANLKFD</sequence>